<dbReference type="Proteomes" id="UP000036681">
    <property type="component" value="Unplaced"/>
</dbReference>
<dbReference type="AlphaFoldDB" id="A0A0M3HR57"/>
<accession>A0A0M3HR57</accession>
<proteinExistence type="predicted"/>
<evidence type="ECO:0000313" key="1">
    <source>
        <dbReference type="Proteomes" id="UP000036681"/>
    </source>
</evidence>
<protein>
    <submittedName>
        <fullName evidence="2">Sema domain-containing protein</fullName>
    </submittedName>
</protein>
<sequence>MCDRALWINSLVFRCILRDAFNYLYTARYVAFLADMDEPCGENLTGVGRRAPFQAAMLLSVSETGIEQSRLETYCVRRANTIKVRFVEAPPTCLDKRNANLVIGSRSQPPPSYHSDHSIPLGA</sequence>
<name>A0A0M3HR57_ASCLU</name>
<organism evidence="1 2">
    <name type="scientific">Ascaris lumbricoides</name>
    <name type="common">Giant roundworm</name>
    <dbReference type="NCBI Taxonomy" id="6252"/>
    <lineage>
        <taxon>Eukaryota</taxon>
        <taxon>Metazoa</taxon>
        <taxon>Ecdysozoa</taxon>
        <taxon>Nematoda</taxon>
        <taxon>Chromadorea</taxon>
        <taxon>Rhabditida</taxon>
        <taxon>Spirurina</taxon>
        <taxon>Ascaridomorpha</taxon>
        <taxon>Ascaridoidea</taxon>
        <taxon>Ascarididae</taxon>
        <taxon>Ascaris</taxon>
    </lineage>
</organism>
<reference evidence="2" key="1">
    <citation type="submission" date="2017-02" db="UniProtKB">
        <authorList>
            <consortium name="WormBaseParasite"/>
        </authorList>
    </citation>
    <scope>IDENTIFICATION</scope>
</reference>
<evidence type="ECO:0000313" key="2">
    <source>
        <dbReference type="WBParaSite" id="ALUE_0000471901-mRNA-1"/>
    </source>
</evidence>
<keyword evidence="1" id="KW-1185">Reference proteome</keyword>
<dbReference type="WBParaSite" id="ALUE_0000471901-mRNA-1">
    <property type="protein sequence ID" value="ALUE_0000471901-mRNA-1"/>
    <property type="gene ID" value="ALUE_0000471901"/>
</dbReference>